<feature type="compositionally biased region" description="Basic residues" evidence="1">
    <location>
        <begin position="173"/>
        <end position="189"/>
    </location>
</feature>
<comment type="caution">
    <text evidence="2">The sequence shown here is derived from an EMBL/GenBank/DDBJ whole genome shotgun (WGS) entry which is preliminary data.</text>
</comment>
<name>A0A399E0U8_9DEIN</name>
<accession>A0A399E0U8</accession>
<protein>
    <submittedName>
        <fullName evidence="2">Uncharacterized protein</fullName>
    </submittedName>
</protein>
<gene>
    <name evidence="2" type="ORF">Mterra_03937</name>
</gene>
<evidence type="ECO:0000313" key="3">
    <source>
        <dbReference type="Proteomes" id="UP000265715"/>
    </source>
</evidence>
<dbReference type="EMBL" id="QXDL01000341">
    <property type="protein sequence ID" value="RIH75871.1"/>
    <property type="molecule type" value="Genomic_DNA"/>
</dbReference>
<proteinExistence type="predicted"/>
<sequence length="241" mass="23998">MHLHDHPRARLELLAGPGGVVGALGARHPEAQRVAEGAGVGPHAGPAEAGPAGAPVPAVLGPGPLRRLGADDEEDDVVHELALPRANPVALHEGVAGELGVEEEAAVVVVEPGVRGVGFGHRGGEVGGAGRGFPCGGGSALPLPQRGPGLGPAHQRLDGLRAQAALALHPRRGLAGRPGRHAALRHRRGDGRGHPHGPPGVVEREGRDAPLGVAPRAIGAEDRAHGAVVGGRAVGGAQEAP</sequence>
<feature type="region of interest" description="Disordered" evidence="1">
    <location>
        <begin position="173"/>
        <end position="208"/>
    </location>
</feature>
<keyword evidence="3" id="KW-1185">Reference proteome</keyword>
<evidence type="ECO:0000256" key="1">
    <source>
        <dbReference type="SAM" id="MobiDB-lite"/>
    </source>
</evidence>
<organism evidence="2 3">
    <name type="scientific">Calidithermus terrae</name>
    <dbReference type="NCBI Taxonomy" id="1408545"/>
    <lineage>
        <taxon>Bacteria</taxon>
        <taxon>Thermotogati</taxon>
        <taxon>Deinococcota</taxon>
        <taxon>Deinococci</taxon>
        <taxon>Thermales</taxon>
        <taxon>Thermaceae</taxon>
        <taxon>Calidithermus</taxon>
    </lineage>
</organism>
<evidence type="ECO:0000313" key="2">
    <source>
        <dbReference type="EMBL" id="RIH75871.1"/>
    </source>
</evidence>
<dbReference type="Proteomes" id="UP000265715">
    <property type="component" value="Unassembled WGS sequence"/>
</dbReference>
<dbReference type="AlphaFoldDB" id="A0A399E0U8"/>
<reference evidence="2 3" key="1">
    <citation type="submission" date="2018-08" db="EMBL/GenBank/DDBJ databases">
        <title>Meiothermus terrae DSM 26712 genome sequencing project.</title>
        <authorList>
            <person name="Da Costa M.S."/>
            <person name="Albuquerque L."/>
            <person name="Raposo P."/>
            <person name="Froufe H.J.C."/>
            <person name="Barroso C.S."/>
            <person name="Egas C."/>
        </authorList>
    </citation>
    <scope>NUCLEOTIDE SEQUENCE [LARGE SCALE GENOMIC DNA]</scope>
    <source>
        <strain evidence="2 3">DSM 26712</strain>
    </source>
</reference>